<proteinExistence type="predicted"/>
<protein>
    <submittedName>
        <fullName evidence="1">DNA alkylation repair protein</fullName>
    </submittedName>
</protein>
<dbReference type="SUPFAM" id="SSF48371">
    <property type="entry name" value="ARM repeat"/>
    <property type="match status" value="1"/>
</dbReference>
<name>A0A847SPJ9_9BACT</name>
<organism evidence="1 2">
    <name type="scientific">Chitinophaga eiseniae</name>
    <dbReference type="NCBI Taxonomy" id="634771"/>
    <lineage>
        <taxon>Bacteria</taxon>
        <taxon>Pseudomonadati</taxon>
        <taxon>Bacteroidota</taxon>
        <taxon>Chitinophagia</taxon>
        <taxon>Chitinophagales</taxon>
        <taxon>Chitinophagaceae</taxon>
        <taxon>Chitinophaga</taxon>
    </lineage>
</organism>
<gene>
    <name evidence="1" type="ORF">HGH91_11220</name>
</gene>
<evidence type="ECO:0000313" key="1">
    <source>
        <dbReference type="EMBL" id="NLR79199.1"/>
    </source>
</evidence>
<dbReference type="EMBL" id="JABAHZ010000002">
    <property type="protein sequence ID" value="NLR79199.1"/>
    <property type="molecule type" value="Genomic_DNA"/>
</dbReference>
<dbReference type="InterPro" id="IPR016024">
    <property type="entry name" value="ARM-type_fold"/>
</dbReference>
<dbReference type="Gene3D" id="1.20.1660.10">
    <property type="entry name" value="Hypothetical protein (EF3068)"/>
    <property type="match status" value="1"/>
</dbReference>
<dbReference type="AlphaFoldDB" id="A0A847SPJ9"/>
<dbReference type="PANTHER" id="PTHR34070:SF1">
    <property type="entry name" value="DNA ALKYLATION REPAIR PROTEIN"/>
    <property type="match status" value="1"/>
</dbReference>
<evidence type="ECO:0000313" key="2">
    <source>
        <dbReference type="Proteomes" id="UP000552864"/>
    </source>
</evidence>
<dbReference type="CDD" id="cd07064">
    <property type="entry name" value="AlkD_like_1"/>
    <property type="match status" value="1"/>
</dbReference>
<comment type="caution">
    <text evidence="1">The sequence shown here is derived from an EMBL/GenBank/DDBJ whole genome shotgun (WGS) entry which is preliminary data.</text>
</comment>
<reference evidence="1 2" key="1">
    <citation type="submission" date="2020-04" db="EMBL/GenBank/DDBJ databases">
        <authorList>
            <person name="Yin C."/>
        </authorList>
    </citation>
    <scope>NUCLEOTIDE SEQUENCE [LARGE SCALE GENOMIC DNA]</scope>
    <source>
        <strain evidence="1 2">Ak56</strain>
    </source>
</reference>
<keyword evidence="2" id="KW-1185">Reference proteome</keyword>
<accession>A0A847SPJ9</accession>
<dbReference type="Gene3D" id="1.25.40.290">
    <property type="entry name" value="ARM repeat domains"/>
    <property type="match status" value="1"/>
</dbReference>
<sequence>MSYLSLIMQTYITAVNTNNAGAMKAYMRDQFAFLGIKTPARRQLNKTLVIQHGLPGSNDIPGLIKALWELPEREYQYAAIDYLQLMHKTWIPDHLPLIEYMITHKSWWDTVDGIVSCVAGPWLRKFPSQQPAVTDKWIASNDMWLQRAAIIFQNGYKQHTNEKLLYRYIKTQLHSKEFFIQKAIGWALREYSKTNPESVRTFVSGTALAPLSRREALRRIE</sequence>
<dbReference type="Proteomes" id="UP000552864">
    <property type="component" value="Unassembled WGS sequence"/>
</dbReference>
<dbReference type="RefSeq" id="WP_168738527.1">
    <property type="nucleotide sequence ID" value="NZ_JABAHZ010000002.1"/>
</dbReference>
<dbReference type="PANTHER" id="PTHR34070">
    <property type="entry name" value="ARMADILLO-TYPE FOLD"/>
    <property type="match status" value="1"/>
</dbReference>
<dbReference type="InterPro" id="IPR014825">
    <property type="entry name" value="DNA_alkylation"/>
</dbReference>
<dbReference type="Pfam" id="PF08713">
    <property type="entry name" value="DNA_alkylation"/>
    <property type="match status" value="1"/>
</dbReference>